<name>A0ABU0E6A4_9FIRM</name>
<gene>
    <name evidence="2" type="ORF">J2S15_002993</name>
</gene>
<dbReference type="PROSITE" id="PS51766">
    <property type="entry name" value="DOCKERIN"/>
    <property type="match status" value="1"/>
</dbReference>
<evidence type="ECO:0000313" key="3">
    <source>
        <dbReference type="Proteomes" id="UP001230220"/>
    </source>
</evidence>
<dbReference type="InterPro" id="IPR036439">
    <property type="entry name" value="Dockerin_dom_sf"/>
</dbReference>
<comment type="caution">
    <text evidence="2">The sequence shown here is derived from an EMBL/GenBank/DDBJ whole genome shotgun (WGS) entry which is preliminary data.</text>
</comment>
<dbReference type="RefSeq" id="WP_307409671.1">
    <property type="nucleotide sequence ID" value="NZ_JAUSUR010000006.1"/>
</dbReference>
<sequence length="1187" mass="125500">MKKLKLIMIVLLGITCIFTGDLTVKGEEEKSTDWNYETIDELTIDEIDIDQGRKELDPNEGLGRMSRAGETPVYINNETELITLLNTQAVEEGNEYILTRDMNINASDLDKAICVPAVGYGTNPYYIGSFQSSFDGGGYTIKVNVDTAEPSRSLFPRLNGQHYFNGINDTRVPITFKDLTVHYTGDVEGTGFAIDAAGVSMDNIHVLVQDDSGNYHDIVPNKDPHGLGASIIGVRAAGFVDTVGALAGTQTTVNNISVTAGTIGTPKDTLESDAGTISTVVGFARSIQGGTSVENVEINVKNIYAISNNPNNVTNVVSGFADYIMVKPGNGLDYVRNITVNVEENIESYELSRSSYGLVYDGVFGFFSHGSSIENATLNVGGDVISRIGDEGGAGLTVDEGGNVHLIGANDWSSYAGDMTTPQYKDISVNVGGDVIAQGRGGSTVVLGVIAPVIKTYSTDNISVNISGDVVSKRSGLQLASGADTSTSSIFLNYNINNTSNNDSYYIGGDVIIENDQDTNKGAAYFYGSYVMDAVNTTTGDISYPATIKNSSVEVDGDISVTSANGSAKFYGLYYGRSMVTENNSLKFHGDITVTSAADDETSSAEAYGFSYIDGGNVTYGSGLLANISERTVKDNFVYIGGDISVNAEYKAMVGGFFGGLTTVGKATGNIVRIDGLMSAHAEDTDSIRNPSAIPAEQVTGSSVAGGFAVEVAGEASNNAVYVKDSAKASATLGDAAAGAFTVEIESDATVNANTVLGRAGKYDAADTLSYYETFANTVDPTATIEDNFYTSMLGGQRVTNELTYDSVNEEFTAVAGVQPLTVVSDTTDYTGSAIYLVDNNNGAITFAGKDAASTGLSTNDLTTASSVPAVASIVSVNGKDAVIDLPGIGYPYANNTISGNLFIDTNSNGIYDGSDTYVANETIVGKDNGTQRMRATTDVNGDYTMNVPLLSCFHDNEYTFSWDALDTSLYAWSSDSANDYTSGTITATINYLDSVVYQGVVESAAALELKIVDDFGADDGIVVIYRTGATSESSILYPFGYKNYYDLNIELDGTTLTSSELSNVTWTVESAGGFSDSFTYATIADGSNKVTAKKSGVVKLTAAYNTSTASIYVVVPGDVTRDGIINTVDAMRIQKYASSKTPNMNDLGINDEFTEFLADMNGDGRINTADKTVIQKMISKAVKPSN</sequence>
<dbReference type="InterPro" id="IPR002105">
    <property type="entry name" value="Dockerin_1_rpt"/>
</dbReference>
<keyword evidence="3" id="KW-1185">Reference proteome</keyword>
<feature type="domain" description="Dockerin" evidence="1">
    <location>
        <begin position="1113"/>
        <end position="1187"/>
    </location>
</feature>
<dbReference type="Proteomes" id="UP001230220">
    <property type="component" value="Unassembled WGS sequence"/>
</dbReference>
<organism evidence="2 3">
    <name type="scientific">Breznakia pachnodae</name>
    <dbReference type="NCBI Taxonomy" id="265178"/>
    <lineage>
        <taxon>Bacteria</taxon>
        <taxon>Bacillati</taxon>
        <taxon>Bacillota</taxon>
        <taxon>Erysipelotrichia</taxon>
        <taxon>Erysipelotrichales</taxon>
        <taxon>Erysipelotrichaceae</taxon>
        <taxon>Breznakia</taxon>
    </lineage>
</organism>
<dbReference type="SUPFAM" id="SSF63446">
    <property type="entry name" value="Type I dockerin domain"/>
    <property type="match status" value="1"/>
</dbReference>
<evidence type="ECO:0000259" key="1">
    <source>
        <dbReference type="PROSITE" id="PS51766"/>
    </source>
</evidence>
<dbReference type="CDD" id="cd14256">
    <property type="entry name" value="Dockerin_I"/>
    <property type="match status" value="1"/>
</dbReference>
<reference evidence="2 3" key="1">
    <citation type="submission" date="2023-07" db="EMBL/GenBank/DDBJ databases">
        <title>Genomic Encyclopedia of Type Strains, Phase IV (KMG-IV): sequencing the most valuable type-strain genomes for metagenomic binning, comparative biology and taxonomic classification.</title>
        <authorList>
            <person name="Goeker M."/>
        </authorList>
    </citation>
    <scope>NUCLEOTIDE SEQUENCE [LARGE SCALE GENOMIC DNA]</scope>
    <source>
        <strain evidence="2 3">DSM 16784</strain>
    </source>
</reference>
<proteinExistence type="predicted"/>
<dbReference type="Gene3D" id="1.10.1330.10">
    <property type="entry name" value="Dockerin domain"/>
    <property type="match status" value="1"/>
</dbReference>
<dbReference type="Pfam" id="PF00404">
    <property type="entry name" value="Dockerin_1"/>
    <property type="match status" value="1"/>
</dbReference>
<accession>A0ABU0E6A4</accession>
<evidence type="ECO:0000313" key="2">
    <source>
        <dbReference type="EMBL" id="MDQ0362239.1"/>
    </source>
</evidence>
<dbReference type="InterPro" id="IPR016134">
    <property type="entry name" value="Dockerin_dom"/>
</dbReference>
<dbReference type="EMBL" id="JAUSUR010000006">
    <property type="protein sequence ID" value="MDQ0362239.1"/>
    <property type="molecule type" value="Genomic_DNA"/>
</dbReference>
<protein>
    <recommendedName>
        <fullName evidence="1">Dockerin domain-containing protein</fullName>
    </recommendedName>
</protein>